<name>A0A0P8A070_9HYPH</name>
<gene>
    <name evidence="3" type="ORF">GA0071312_0961</name>
    <name evidence="2" type="ORF">HLUCCO17_09885</name>
</gene>
<keyword evidence="1" id="KW-1133">Transmembrane helix</keyword>
<reference evidence="3 5" key="2">
    <citation type="submission" date="2016-08" db="EMBL/GenBank/DDBJ databases">
        <authorList>
            <person name="Varghese N."/>
            <person name="Submissions Spin"/>
        </authorList>
    </citation>
    <scope>NUCLEOTIDE SEQUENCE [LARGE SCALE GENOMIC DNA]</scope>
    <source>
        <strain evidence="3 5">HL-109</strain>
    </source>
</reference>
<evidence type="ECO:0000256" key="1">
    <source>
        <dbReference type="SAM" id="Phobius"/>
    </source>
</evidence>
<dbReference type="AlphaFoldDB" id="A0A0P8A070"/>
<evidence type="ECO:0000313" key="5">
    <source>
        <dbReference type="Proteomes" id="UP000182800"/>
    </source>
</evidence>
<keyword evidence="1" id="KW-0472">Membrane</keyword>
<organism evidence="2 4">
    <name type="scientific">Saliniramus fredricksonii</name>
    <dbReference type="NCBI Taxonomy" id="1653334"/>
    <lineage>
        <taxon>Bacteria</taxon>
        <taxon>Pseudomonadati</taxon>
        <taxon>Pseudomonadota</taxon>
        <taxon>Alphaproteobacteria</taxon>
        <taxon>Hyphomicrobiales</taxon>
        <taxon>Salinarimonadaceae</taxon>
        <taxon>Saliniramus</taxon>
    </lineage>
</organism>
<evidence type="ECO:0000313" key="4">
    <source>
        <dbReference type="Proteomes" id="UP000050497"/>
    </source>
</evidence>
<dbReference type="Proteomes" id="UP000182800">
    <property type="component" value="Unassembled WGS sequence"/>
</dbReference>
<sequence>MNVFRIANRDLMPMLGVSIVFGAIGAAAMISLATLSAPSFSLAALLP</sequence>
<dbReference type="EMBL" id="LJSX01000013">
    <property type="protein sequence ID" value="KPQ10756.1"/>
    <property type="molecule type" value="Genomic_DNA"/>
</dbReference>
<comment type="caution">
    <text evidence="2">The sequence shown here is derived from an EMBL/GenBank/DDBJ whole genome shotgun (WGS) entry which is preliminary data.</text>
</comment>
<reference evidence="2 4" key="1">
    <citation type="submission" date="2015-09" db="EMBL/GenBank/DDBJ databases">
        <title>Identification and resolution of microdiversity through metagenomic sequencing of parallel consortia.</title>
        <authorList>
            <person name="Nelson W.C."/>
            <person name="Romine M.F."/>
            <person name="Lindemann S.R."/>
        </authorList>
    </citation>
    <scope>NUCLEOTIDE SEQUENCE [LARGE SCALE GENOMIC DNA]</scope>
    <source>
        <strain evidence="2">HL-109</strain>
    </source>
</reference>
<protein>
    <submittedName>
        <fullName evidence="2">Uncharacterized protein</fullName>
    </submittedName>
</protein>
<evidence type="ECO:0000313" key="3">
    <source>
        <dbReference type="EMBL" id="SCC79539.1"/>
    </source>
</evidence>
<keyword evidence="5" id="KW-1185">Reference proteome</keyword>
<keyword evidence="1" id="KW-0812">Transmembrane</keyword>
<dbReference type="EMBL" id="FMBM01000001">
    <property type="protein sequence ID" value="SCC79539.1"/>
    <property type="molecule type" value="Genomic_DNA"/>
</dbReference>
<accession>A0A0P8A070</accession>
<dbReference type="Proteomes" id="UP000050497">
    <property type="component" value="Unassembled WGS sequence"/>
</dbReference>
<feature type="transmembrane region" description="Helical" evidence="1">
    <location>
        <begin position="12"/>
        <end position="37"/>
    </location>
</feature>
<evidence type="ECO:0000313" key="2">
    <source>
        <dbReference type="EMBL" id="KPQ10756.1"/>
    </source>
</evidence>
<proteinExistence type="predicted"/>
<dbReference type="RefSeq" id="WP_165603954.1">
    <property type="nucleotide sequence ID" value="NZ_FMBM01000001.1"/>
</dbReference>